<dbReference type="EMBL" id="RAYQ01000020">
    <property type="protein sequence ID" value="RKI89675.1"/>
    <property type="molecule type" value="Genomic_DNA"/>
</dbReference>
<name>A0A3A9ATK5_9FIRM</name>
<dbReference type="Proteomes" id="UP000280696">
    <property type="component" value="Unassembled WGS sequence"/>
</dbReference>
<reference evidence="1 2" key="1">
    <citation type="submission" date="2018-09" db="EMBL/GenBank/DDBJ databases">
        <title>Murine metabolic-syndrome-specific gut microbial biobank.</title>
        <authorList>
            <person name="Liu C."/>
        </authorList>
    </citation>
    <scope>NUCLEOTIDE SEQUENCE [LARGE SCALE GENOMIC DNA]</scope>
    <source>
        <strain evidence="1 2">0.1xD8-82</strain>
    </source>
</reference>
<evidence type="ECO:0000313" key="2">
    <source>
        <dbReference type="Proteomes" id="UP000280696"/>
    </source>
</evidence>
<proteinExistence type="predicted"/>
<comment type="caution">
    <text evidence="1">The sequence shown here is derived from an EMBL/GenBank/DDBJ whole genome shotgun (WGS) entry which is preliminary data.</text>
</comment>
<sequence>MAVTVQPVPNSQEICYDIFYPAFRSWFVAFRRKFPLIPYNTTQARIGGNFQKLLHFPFIPHTTEN</sequence>
<organism evidence="1 2">
    <name type="scientific">Parablautia intestinalis</name>
    <dbReference type="NCBI Taxonomy" id="2320100"/>
    <lineage>
        <taxon>Bacteria</taxon>
        <taxon>Bacillati</taxon>
        <taxon>Bacillota</taxon>
        <taxon>Clostridia</taxon>
        <taxon>Lachnospirales</taxon>
        <taxon>Lachnospiraceae</taxon>
        <taxon>Parablautia</taxon>
    </lineage>
</organism>
<protein>
    <submittedName>
        <fullName evidence="1">Uncharacterized protein</fullName>
    </submittedName>
</protein>
<accession>A0A3A9ATK5</accession>
<gene>
    <name evidence="1" type="ORF">D7V94_17070</name>
</gene>
<evidence type="ECO:0000313" key="1">
    <source>
        <dbReference type="EMBL" id="RKI89675.1"/>
    </source>
</evidence>
<dbReference type="AlphaFoldDB" id="A0A3A9ATK5"/>
<keyword evidence="2" id="KW-1185">Reference proteome</keyword>